<evidence type="ECO:0000313" key="3">
    <source>
        <dbReference type="Proteomes" id="UP000595254"/>
    </source>
</evidence>
<feature type="domain" description="Metallo-beta-lactamase" evidence="1">
    <location>
        <begin position="1"/>
        <end position="209"/>
    </location>
</feature>
<gene>
    <name evidence="2" type="ORF">I6J18_05790</name>
</gene>
<evidence type="ECO:0000313" key="2">
    <source>
        <dbReference type="EMBL" id="QQT01378.1"/>
    </source>
</evidence>
<protein>
    <submittedName>
        <fullName evidence="2">MBL fold metallo-hydrolase</fullName>
    </submittedName>
</protein>
<evidence type="ECO:0000259" key="1">
    <source>
        <dbReference type="SMART" id="SM00849"/>
    </source>
</evidence>
<keyword evidence="3" id="KW-1185">Reference proteome</keyword>
<dbReference type="Gene3D" id="3.60.15.10">
    <property type="entry name" value="Ribonuclease Z/Hydroxyacylglutathione hydrolase-like"/>
    <property type="match status" value="1"/>
</dbReference>
<dbReference type="InterPro" id="IPR036866">
    <property type="entry name" value="RibonucZ/Hydroxyglut_hydro"/>
</dbReference>
<dbReference type="KEGG" id="ppsr:I6J18_05790"/>
<sequence length="296" mass="33505">MNAFLVVGETVTLVDTGNLDGSSFEQLKRLIALEGYGLSDLDHIILTHMHIDHSGGVARIQNEVSIPVYVHEKARHVIEGGEEEFTREQAFYQEFLHRSGAAITERKTQSYRELNWQEIRYVKENEYIKMGGSDFIVEYLPGHSQTDLLFYNQEGLALAGDLLLPDISVNAFIEPPDPGTAEKPKTLLQYRKSLKKMHKLPLKAVYPGHGHVITNHKALVEKRLAEHDKRCSRILAVLEEGDATVYQLCQKIYPKLKGSAVYLGLSQIQGHLELLEVRGKTICQQRNAIDIYSIRT</sequence>
<name>A0A974S1D7_PERPY</name>
<dbReference type="InterPro" id="IPR050662">
    <property type="entry name" value="Sec-metab_biosynth-thioest"/>
</dbReference>
<dbReference type="SUPFAM" id="SSF56281">
    <property type="entry name" value="Metallo-hydrolase/oxidoreductase"/>
    <property type="match status" value="1"/>
</dbReference>
<accession>A0A974S1D7</accession>
<dbReference type="Proteomes" id="UP000595254">
    <property type="component" value="Chromosome"/>
</dbReference>
<dbReference type="RefSeq" id="WP_161629138.1">
    <property type="nucleotide sequence ID" value="NZ_CP068053.1"/>
</dbReference>
<dbReference type="SMART" id="SM00849">
    <property type="entry name" value="Lactamase_B"/>
    <property type="match status" value="1"/>
</dbReference>
<dbReference type="AlphaFoldDB" id="A0A974S1D7"/>
<reference evidence="2 3" key="1">
    <citation type="submission" date="2021-01" db="EMBL/GenBank/DDBJ databases">
        <title>FDA dAtabase for Regulatory Grade micrObial Sequences (FDA-ARGOS): Supporting development and validation of Infectious Disease Dx tests.</title>
        <authorList>
            <person name="Nelson B."/>
            <person name="Plummer A."/>
            <person name="Tallon L."/>
            <person name="Sadzewicz L."/>
            <person name="Zhao X."/>
            <person name="Boylan J."/>
            <person name="Ott S."/>
            <person name="Bowen H."/>
            <person name="Vavikolanu K."/>
            <person name="Mehta A."/>
            <person name="Aluvathingal J."/>
            <person name="Nadendla S."/>
            <person name="Myers T."/>
            <person name="Yan Y."/>
            <person name="Sichtig H."/>
        </authorList>
    </citation>
    <scope>NUCLEOTIDE SEQUENCE [LARGE SCALE GENOMIC DNA]</scope>
    <source>
        <strain evidence="2 3">FDAARGOS_1161</strain>
    </source>
</reference>
<dbReference type="InterPro" id="IPR001279">
    <property type="entry name" value="Metallo-B-lactamas"/>
</dbReference>
<organism evidence="2 3">
    <name type="scientific">Peribacillus psychrosaccharolyticus</name>
    <name type="common">Bacillus psychrosaccharolyticus</name>
    <dbReference type="NCBI Taxonomy" id="1407"/>
    <lineage>
        <taxon>Bacteria</taxon>
        <taxon>Bacillati</taxon>
        <taxon>Bacillota</taxon>
        <taxon>Bacilli</taxon>
        <taxon>Bacillales</taxon>
        <taxon>Bacillaceae</taxon>
        <taxon>Peribacillus</taxon>
    </lineage>
</organism>
<proteinExistence type="predicted"/>
<dbReference type="Pfam" id="PF00753">
    <property type="entry name" value="Lactamase_B"/>
    <property type="match status" value="1"/>
</dbReference>
<dbReference type="PANTHER" id="PTHR23131">
    <property type="entry name" value="ENDORIBONUCLEASE LACTB2"/>
    <property type="match status" value="1"/>
</dbReference>
<dbReference type="EMBL" id="CP068053">
    <property type="protein sequence ID" value="QQT01378.1"/>
    <property type="molecule type" value="Genomic_DNA"/>
</dbReference>
<dbReference type="PANTHER" id="PTHR23131:SF4">
    <property type="entry name" value="METALLO-BETA-LACTAMASE SUPERFAMILY POTEIN"/>
    <property type="match status" value="1"/>
</dbReference>